<keyword evidence="4" id="KW-1185">Reference proteome</keyword>
<feature type="compositionally biased region" description="Basic and acidic residues" evidence="1">
    <location>
        <begin position="156"/>
        <end position="166"/>
    </location>
</feature>
<dbReference type="GO" id="GO:0019684">
    <property type="term" value="P:photosynthesis, light reaction"/>
    <property type="evidence" value="ECO:0007669"/>
    <property type="project" value="InterPro"/>
</dbReference>
<proteinExistence type="predicted"/>
<feature type="region of interest" description="Disordered" evidence="1">
    <location>
        <begin position="1"/>
        <end position="28"/>
    </location>
</feature>
<evidence type="ECO:0000313" key="3">
    <source>
        <dbReference type="EMBL" id="KAA9377625.1"/>
    </source>
</evidence>
<dbReference type="Pfam" id="PF05239">
    <property type="entry name" value="PRC"/>
    <property type="match status" value="1"/>
</dbReference>
<dbReference type="GO" id="GO:0030077">
    <property type="term" value="C:plasma membrane light-harvesting complex"/>
    <property type="evidence" value="ECO:0007669"/>
    <property type="project" value="InterPro"/>
</dbReference>
<feature type="compositionally biased region" description="Basic and acidic residues" evidence="1">
    <location>
        <begin position="274"/>
        <end position="290"/>
    </location>
</feature>
<dbReference type="InterPro" id="IPR014747">
    <property type="entry name" value="Bac_photo_RC_H_C"/>
</dbReference>
<evidence type="ECO:0000259" key="2">
    <source>
        <dbReference type="Pfam" id="PF05239"/>
    </source>
</evidence>
<evidence type="ECO:0000256" key="1">
    <source>
        <dbReference type="SAM" id="MobiDB-lite"/>
    </source>
</evidence>
<organism evidence="3 4">
    <name type="scientific">Microbispora cellulosiformans</name>
    <dbReference type="NCBI Taxonomy" id="2614688"/>
    <lineage>
        <taxon>Bacteria</taxon>
        <taxon>Bacillati</taxon>
        <taxon>Actinomycetota</taxon>
        <taxon>Actinomycetes</taxon>
        <taxon>Streptosporangiales</taxon>
        <taxon>Streptosporangiaceae</taxon>
        <taxon>Microbispora</taxon>
    </lineage>
</organism>
<feature type="compositionally biased region" description="Basic and acidic residues" evidence="1">
    <location>
        <begin position="189"/>
        <end position="198"/>
    </location>
</feature>
<accession>A0A5J5K305</accession>
<reference evidence="3 4" key="1">
    <citation type="submission" date="2019-09" db="EMBL/GenBank/DDBJ databases">
        <title>Screening of Novel Bioactive Compounds from Soil-Associated.</title>
        <authorList>
            <person name="Gong X."/>
        </authorList>
    </citation>
    <scope>NUCLEOTIDE SEQUENCE [LARGE SCALE GENOMIC DNA]</scope>
    <source>
        <strain evidence="3 4">Gxj-6</strain>
    </source>
</reference>
<gene>
    <name evidence="3" type="ORF">F5972_18585</name>
</gene>
<dbReference type="AlphaFoldDB" id="A0A5J5K305"/>
<dbReference type="SUPFAM" id="SSF50346">
    <property type="entry name" value="PRC-barrel domain"/>
    <property type="match status" value="1"/>
</dbReference>
<feature type="region of interest" description="Disordered" evidence="1">
    <location>
        <begin position="145"/>
        <end position="324"/>
    </location>
</feature>
<sequence>MPVFLRGSGFRRPIGGSQTRTDKARDKEKRVITHEQIPMVLDHPVHDSNGDKIGDVAHVFLDDATGLPKWLCLKTGLLHTKQAFVPLHEANVTADGIEVPYDKEHVKNAPDVDLEEGGHLSAEQERLLYRHYDMGWDEAWERANEPGSLTGWADSVGRRERERLGRPGETADGTVDDTVDAGTGTDYAVTHRGERYGTDDPSLGSMDRLDAEIPGTRPGEPLAPRDPATRSGELFGGGDTGVTSSEPYDMDDPASRSQERFEDGDPVSGSGERFAGDADTRAEKRFDATPDIRAGQRFGTDAKNRDRYEDPDAERDRDHRGPGL</sequence>
<dbReference type="EMBL" id="VYTZ01000006">
    <property type="protein sequence ID" value="KAA9377625.1"/>
    <property type="molecule type" value="Genomic_DNA"/>
</dbReference>
<feature type="compositionally biased region" description="Basic and acidic residues" evidence="1">
    <location>
        <begin position="300"/>
        <end position="324"/>
    </location>
</feature>
<evidence type="ECO:0000313" key="4">
    <source>
        <dbReference type="Proteomes" id="UP000327011"/>
    </source>
</evidence>
<comment type="caution">
    <text evidence="3">The sequence shown here is derived from an EMBL/GenBank/DDBJ whole genome shotgun (WGS) entry which is preliminary data.</text>
</comment>
<feature type="domain" description="PRC-barrel" evidence="2">
    <location>
        <begin position="44"/>
        <end position="105"/>
    </location>
</feature>
<protein>
    <recommendedName>
        <fullName evidence="2">PRC-barrel domain-containing protein</fullName>
    </recommendedName>
</protein>
<name>A0A5J5K305_9ACTN</name>
<feature type="compositionally biased region" description="Basic and acidic residues" evidence="1">
    <location>
        <begin position="253"/>
        <end position="263"/>
    </location>
</feature>
<dbReference type="Proteomes" id="UP000327011">
    <property type="component" value="Unassembled WGS sequence"/>
</dbReference>
<dbReference type="InterPro" id="IPR027275">
    <property type="entry name" value="PRC-brl_dom"/>
</dbReference>
<dbReference type="Gene3D" id="3.90.50.10">
    <property type="entry name" value="Photosynthetic Reaction Center, subunit H, domain 2"/>
    <property type="match status" value="1"/>
</dbReference>
<dbReference type="InterPro" id="IPR011033">
    <property type="entry name" value="PRC_barrel-like_sf"/>
</dbReference>